<evidence type="ECO:0000256" key="6">
    <source>
        <dbReference type="ARBA" id="ARBA00023136"/>
    </source>
</evidence>
<organism evidence="9 10">
    <name type="scientific">Artemia franciscana</name>
    <name type="common">Brine shrimp</name>
    <name type="synonym">Artemia sanfranciscana</name>
    <dbReference type="NCBI Taxonomy" id="6661"/>
    <lineage>
        <taxon>Eukaryota</taxon>
        <taxon>Metazoa</taxon>
        <taxon>Ecdysozoa</taxon>
        <taxon>Arthropoda</taxon>
        <taxon>Crustacea</taxon>
        <taxon>Branchiopoda</taxon>
        <taxon>Anostraca</taxon>
        <taxon>Artemiidae</taxon>
        <taxon>Artemia</taxon>
    </lineage>
</organism>
<evidence type="ECO:0000259" key="8">
    <source>
        <dbReference type="Pfam" id="PF04572"/>
    </source>
</evidence>
<dbReference type="Pfam" id="PF04488">
    <property type="entry name" value="Gly_transf_sug"/>
    <property type="match status" value="1"/>
</dbReference>
<dbReference type="Proteomes" id="UP001187531">
    <property type="component" value="Unassembled WGS sequence"/>
</dbReference>
<dbReference type="AlphaFoldDB" id="A0AA88HMI3"/>
<evidence type="ECO:0000256" key="2">
    <source>
        <dbReference type="ARBA" id="ARBA00009003"/>
    </source>
</evidence>
<keyword evidence="6 7" id="KW-0472">Membrane</keyword>
<proteinExistence type="inferred from homology"/>
<comment type="subcellular location">
    <subcellularLocation>
        <location evidence="1">Golgi apparatus membrane</location>
        <topology evidence="1">Single-pass type II membrane protein</topology>
    </subcellularLocation>
</comment>
<evidence type="ECO:0000313" key="9">
    <source>
        <dbReference type="EMBL" id="KAK2713014.1"/>
    </source>
</evidence>
<dbReference type="Gene3D" id="3.90.550.20">
    <property type="match status" value="1"/>
</dbReference>
<evidence type="ECO:0000256" key="4">
    <source>
        <dbReference type="ARBA" id="ARBA00022679"/>
    </source>
</evidence>
<accession>A0AA88HMI3</accession>
<feature type="transmembrane region" description="Helical" evidence="7">
    <location>
        <begin position="7"/>
        <end position="25"/>
    </location>
</feature>
<evidence type="ECO:0000256" key="5">
    <source>
        <dbReference type="ARBA" id="ARBA00023034"/>
    </source>
</evidence>
<evidence type="ECO:0000313" key="10">
    <source>
        <dbReference type="Proteomes" id="UP001187531"/>
    </source>
</evidence>
<dbReference type="SUPFAM" id="SSF53448">
    <property type="entry name" value="Nucleotide-diphospho-sugar transferases"/>
    <property type="match status" value="1"/>
</dbReference>
<gene>
    <name evidence="9" type="ORF">QYM36_011648</name>
</gene>
<evidence type="ECO:0000256" key="7">
    <source>
        <dbReference type="SAM" id="Phobius"/>
    </source>
</evidence>
<dbReference type="InterPro" id="IPR051981">
    <property type="entry name" value="Glycosyltransf_32"/>
</dbReference>
<dbReference type="PROSITE" id="PS51257">
    <property type="entry name" value="PROKAR_LIPOPROTEIN"/>
    <property type="match status" value="1"/>
</dbReference>
<feature type="domain" description="Alpha 1,4-glycosyltransferase" evidence="8">
    <location>
        <begin position="221"/>
        <end position="334"/>
    </location>
</feature>
<comment type="similarity">
    <text evidence="2">Belongs to the glycosyltransferase 32 family.</text>
</comment>
<dbReference type="InterPro" id="IPR007577">
    <property type="entry name" value="GlycoTrfase_DXD_sugar-bd_CS"/>
</dbReference>
<evidence type="ECO:0000256" key="3">
    <source>
        <dbReference type="ARBA" id="ARBA00022676"/>
    </source>
</evidence>
<dbReference type="InterPro" id="IPR029044">
    <property type="entry name" value="Nucleotide-diphossugar_trans"/>
</dbReference>
<dbReference type="GO" id="GO:0006688">
    <property type="term" value="P:glycosphingolipid biosynthetic process"/>
    <property type="evidence" value="ECO:0007669"/>
    <property type="project" value="TreeGrafter"/>
</dbReference>
<keyword evidence="7" id="KW-1133">Transmembrane helix</keyword>
<keyword evidence="7" id="KW-0812">Transmembrane</keyword>
<keyword evidence="10" id="KW-1185">Reference proteome</keyword>
<dbReference type="GO" id="GO:0000139">
    <property type="term" value="C:Golgi membrane"/>
    <property type="evidence" value="ECO:0007669"/>
    <property type="project" value="UniProtKB-SubCell"/>
</dbReference>
<sequence length="340" mass="38608">MAVVKRWPILIIVSMMFFISCIYYSKFESEFVTDLHNISTASEGPATELSGKATIQKSQDAAFPAISYVNATFFIEVSGKPDLSYRQKCAVEAAATAHSNYPVIVYMTGFNGTRSPWTKPFKNMEIRTLNLDELFLNTHLEKVYTAKGFREKPVIEHVADLSRIALLKKHGGLYLDIDMILMKSALVFESFILKNQGNGVLRLNETSPLLAKFYEKLGDVAYKRGDYTLLGSKIIRQAVKEMCHLNNTAANFKTAAELCHINFVDDKVFEPVAWFEFKKLFSKDVDLSKFRSNIMKKAVAFHFAGHVTNNIPVFKNSSSLFNEIAKKYCPIMFRNFPSKY</sequence>
<evidence type="ECO:0000256" key="1">
    <source>
        <dbReference type="ARBA" id="ARBA00004323"/>
    </source>
</evidence>
<comment type="caution">
    <text evidence="9">The sequence shown here is derived from an EMBL/GenBank/DDBJ whole genome shotgun (WGS) entry which is preliminary data.</text>
</comment>
<dbReference type="InterPro" id="IPR007652">
    <property type="entry name" value="A1-4-GlycosylTfrase_dom"/>
</dbReference>
<protein>
    <recommendedName>
        <fullName evidence="8">Alpha 1,4-glycosyltransferase domain-containing protein</fullName>
    </recommendedName>
</protein>
<dbReference type="EMBL" id="JAVRJZ010000015">
    <property type="protein sequence ID" value="KAK2713014.1"/>
    <property type="molecule type" value="Genomic_DNA"/>
</dbReference>
<keyword evidence="5" id="KW-0333">Golgi apparatus</keyword>
<dbReference type="PANTHER" id="PTHR12042:SF21">
    <property type="entry name" value="ALPHA1,4-GALACTOSYLTRANSFERASE 1-RELATED"/>
    <property type="match status" value="1"/>
</dbReference>
<name>A0AA88HMI3_ARTSF</name>
<dbReference type="GO" id="GO:0016758">
    <property type="term" value="F:hexosyltransferase activity"/>
    <property type="evidence" value="ECO:0007669"/>
    <property type="project" value="TreeGrafter"/>
</dbReference>
<dbReference type="PANTHER" id="PTHR12042">
    <property type="entry name" value="LACTOSYLCERAMIDE 4-ALPHA-GALACTOSYLTRANSFERASE ALPHA- 1,4-GALACTOSYLTRANSFERASE"/>
    <property type="match status" value="1"/>
</dbReference>
<keyword evidence="3" id="KW-0328">Glycosyltransferase</keyword>
<reference evidence="9" key="1">
    <citation type="submission" date="2023-07" db="EMBL/GenBank/DDBJ databases">
        <title>Chromosome-level genome assembly of Artemia franciscana.</title>
        <authorList>
            <person name="Jo E."/>
        </authorList>
    </citation>
    <scope>NUCLEOTIDE SEQUENCE</scope>
    <source>
        <tissue evidence="9">Whole body</tissue>
    </source>
</reference>
<keyword evidence="4" id="KW-0808">Transferase</keyword>
<dbReference type="Pfam" id="PF04572">
    <property type="entry name" value="Gb3_synth"/>
    <property type="match status" value="1"/>
</dbReference>